<protein>
    <recommendedName>
        <fullName evidence="3">Copia protein</fullName>
    </recommendedName>
</protein>
<dbReference type="PANTHER" id="PTHR11439">
    <property type="entry name" value="GAG-POL-RELATED RETROTRANSPOSON"/>
    <property type="match status" value="1"/>
</dbReference>
<name>A0A8T2U2A7_CERRI</name>
<accession>A0A8T2U2A7</accession>
<keyword evidence="2" id="KW-1185">Reference proteome</keyword>
<dbReference type="Proteomes" id="UP000825935">
    <property type="component" value="Chromosome 10"/>
</dbReference>
<evidence type="ECO:0000313" key="1">
    <source>
        <dbReference type="EMBL" id="KAH7427775.1"/>
    </source>
</evidence>
<evidence type="ECO:0008006" key="3">
    <source>
        <dbReference type="Google" id="ProtNLM"/>
    </source>
</evidence>
<dbReference type="AlphaFoldDB" id="A0A8T2U2A7"/>
<organism evidence="1 2">
    <name type="scientific">Ceratopteris richardii</name>
    <name type="common">Triangle waterfern</name>
    <dbReference type="NCBI Taxonomy" id="49495"/>
    <lineage>
        <taxon>Eukaryota</taxon>
        <taxon>Viridiplantae</taxon>
        <taxon>Streptophyta</taxon>
        <taxon>Embryophyta</taxon>
        <taxon>Tracheophyta</taxon>
        <taxon>Polypodiopsida</taxon>
        <taxon>Polypodiidae</taxon>
        <taxon>Polypodiales</taxon>
        <taxon>Pteridineae</taxon>
        <taxon>Pteridaceae</taxon>
        <taxon>Parkerioideae</taxon>
        <taxon>Ceratopteris</taxon>
    </lineage>
</organism>
<comment type="caution">
    <text evidence="1">The sequence shown here is derived from an EMBL/GenBank/DDBJ whole genome shotgun (WGS) entry which is preliminary data.</text>
</comment>
<dbReference type="OrthoDB" id="414945at2759"/>
<proteinExistence type="predicted"/>
<evidence type="ECO:0000313" key="2">
    <source>
        <dbReference type="Proteomes" id="UP000825935"/>
    </source>
</evidence>
<dbReference type="CDD" id="cd09272">
    <property type="entry name" value="RNase_HI_RT_Ty1"/>
    <property type="match status" value="1"/>
</dbReference>
<dbReference type="PANTHER" id="PTHR11439:SF483">
    <property type="entry name" value="PEPTIDE SYNTHASE GLIP-LIKE, PUTATIVE (AFU_ORTHOLOGUE AFUA_3G12920)-RELATED"/>
    <property type="match status" value="1"/>
</dbReference>
<sequence>MISRKSTAGASLSWFSKKQVAVALSSAEAEFVDLAQTAKEGIWLQMVMHELLPHMKVPVKIFCDNLSCIQLASNPKHSEKTKHVDLKFHFIRELVEQKKIQLAYTSTHIMWADILTKPLAAEKFSLCRKHLGVISKPA</sequence>
<dbReference type="OMA" id="ICHIEEI"/>
<dbReference type="EMBL" id="CM035415">
    <property type="protein sequence ID" value="KAH7427775.1"/>
    <property type="molecule type" value="Genomic_DNA"/>
</dbReference>
<gene>
    <name evidence="1" type="ORF">KP509_10G059400</name>
</gene>
<reference evidence="1" key="1">
    <citation type="submission" date="2021-08" db="EMBL/GenBank/DDBJ databases">
        <title>WGS assembly of Ceratopteris richardii.</title>
        <authorList>
            <person name="Marchant D.B."/>
            <person name="Chen G."/>
            <person name="Jenkins J."/>
            <person name="Shu S."/>
            <person name="Leebens-Mack J."/>
            <person name="Grimwood J."/>
            <person name="Schmutz J."/>
            <person name="Soltis P."/>
            <person name="Soltis D."/>
            <person name="Chen Z.-H."/>
        </authorList>
    </citation>
    <scope>NUCLEOTIDE SEQUENCE</scope>
    <source>
        <strain evidence="1">Whitten #5841</strain>
        <tissue evidence="1">Leaf</tissue>
    </source>
</reference>